<dbReference type="EC" id="4.1.2.4" evidence="3"/>
<dbReference type="SMART" id="SM01133">
    <property type="entry name" value="DeoC"/>
    <property type="match status" value="1"/>
</dbReference>
<dbReference type="SUPFAM" id="SSF51569">
    <property type="entry name" value="Aldolase"/>
    <property type="match status" value="1"/>
</dbReference>
<dbReference type="PANTHER" id="PTHR10889">
    <property type="entry name" value="DEOXYRIBOSE-PHOSPHATE ALDOLASE"/>
    <property type="match status" value="1"/>
</dbReference>
<evidence type="ECO:0000256" key="1">
    <source>
        <dbReference type="ARBA" id="ARBA00022490"/>
    </source>
</evidence>
<accession>A0A926DEI7</accession>
<dbReference type="Proteomes" id="UP000617951">
    <property type="component" value="Unassembled WGS sequence"/>
</dbReference>
<evidence type="ECO:0000313" key="5">
    <source>
        <dbReference type="Proteomes" id="UP000617951"/>
    </source>
</evidence>
<gene>
    <name evidence="4" type="primary">deoC</name>
    <name evidence="4" type="ORF">H8693_00820</name>
</gene>
<keyword evidence="1" id="KW-0963">Cytoplasm</keyword>
<organism evidence="4 5">
    <name type="scientific">Guopingia tenuis</name>
    <dbReference type="NCBI Taxonomy" id="2763656"/>
    <lineage>
        <taxon>Bacteria</taxon>
        <taxon>Bacillati</taxon>
        <taxon>Bacillota</taxon>
        <taxon>Clostridia</taxon>
        <taxon>Christensenellales</taxon>
        <taxon>Christensenellaceae</taxon>
        <taxon>Guopingia</taxon>
    </lineage>
</organism>
<comment type="caution">
    <text evidence="4">The sequence shown here is derived from an EMBL/GenBank/DDBJ whole genome shotgun (WGS) entry which is preliminary data.</text>
</comment>
<evidence type="ECO:0000256" key="3">
    <source>
        <dbReference type="NCBIfam" id="TIGR00126"/>
    </source>
</evidence>
<keyword evidence="4" id="KW-0456">Lyase</keyword>
<dbReference type="GO" id="GO:0005737">
    <property type="term" value="C:cytoplasm"/>
    <property type="evidence" value="ECO:0007669"/>
    <property type="project" value="InterPro"/>
</dbReference>
<keyword evidence="5" id="KW-1185">Reference proteome</keyword>
<dbReference type="RefSeq" id="WP_249279383.1">
    <property type="nucleotide sequence ID" value="NZ_JACRSS010000001.1"/>
</dbReference>
<name>A0A926DEI7_9FIRM</name>
<dbReference type="EMBL" id="JACRSS010000001">
    <property type="protein sequence ID" value="MBC8537475.1"/>
    <property type="molecule type" value="Genomic_DNA"/>
</dbReference>
<dbReference type="PANTHER" id="PTHR10889:SF1">
    <property type="entry name" value="DEOXYRIBOSE-PHOSPHATE ALDOLASE"/>
    <property type="match status" value="1"/>
</dbReference>
<dbReference type="NCBIfam" id="TIGR00126">
    <property type="entry name" value="deoC"/>
    <property type="match status" value="1"/>
</dbReference>
<dbReference type="Pfam" id="PF01791">
    <property type="entry name" value="DeoC"/>
    <property type="match status" value="1"/>
</dbReference>
<dbReference type="AlphaFoldDB" id="A0A926DEI7"/>
<evidence type="ECO:0000313" key="4">
    <source>
        <dbReference type="EMBL" id="MBC8537475.1"/>
    </source>
</evidence>
<dbReference type="GO" id="GO:0016052">
    <property type="term" value="P:carbohydrate catabolic process"/>
    <property type="evidence" value="ECO:0007669"/>
    <property type="project" value="TreeGrafter"/>
</dbReference>
<keyword evidence="2" id="KW-0704">Schiff base</keyword>
<proteinExistence type="predicted"/>
<dbReference type="InterPro" id="IPR011343">
    <property type="entry name" value="DeoC"/>
</dbReference>
<sequence length="225" mass="24256">MPINGHQLARIMDGTVLDKCSTKADYENLIAQAKKYDLGQVAVGSECWVPFVAEGLKGTDTKIVTGCSSWHGGDPIEVKQYYAKKILELGAGEVENFLNYSYFKSGMYDEVVKDIAAVREAIGPNVIYKVLLETPLWTDEEIATMCELCIDGGADFVKTGTGTLGVTDIHTIEVMAKAVKGRAKIKASGGIRTIETVDAMLDLGVERFGVGLASGIKLIEAADNR</sequence>
<dbReference type="InterPro" id="IPR002915">
    <property type="entry name" value="DeoC/FbaB/LacD_aldolase"/>
</dbReference>
<dbReference type="GO" id="GO:0009264">
    <property type="term" value="P:deoxyribonucleotide catabolic process"/>
    <property type="evidence" value="ECO:0007669"/>
    <property type="project" value="UniProtKB-UniRule"/>
</dbReference>
<evidence type="ECO:0000256" key="2">
    <source>
        <dbReference type="ARBA" id="ARBA00023270"/>
    </source>
</evidence>
<dbReference type="PIRSF" id="PIRSF001357">
    <property type="entry name" value="DeoC"/>
    <property type="match status" value="1"/>
</dbReference>
<reference evidence="4" key="1">
    <citation type="submission" date="2020-08" db="EMBL/GenBank/DDBJ databases">
        <title>Genome public.</title>
        <authorList>
            <person name="Liu C."/>
            <person name="Sun Q."/>
        </authorList>
    </citation>
    <scope>NUCLEOTIDE SEQUENCE</scope>
    <source>
        <strain evidence="4">NSJ-63</strain>
    </source>
</reference>
<dbReference type="Gene3D" id="3.20.20.70">
    <property type="entry name" value="Aldolase class I"/>
    <property type="match status" value="1"/>
</dbReference>
<dbReference type="InterPro" id="IPR013785">
    <property type="entry name" value="Aldolase_TIM"/>
</dbReference>
<dbReference type="GO" id="GO:0004139">
    <property type="term" value="F:deoxyribose-phosphate aldolase activity"/>
    <property type="evidence" value="ECO:0007669"/>
    <property type="project" value="UniProtKB-UniRule"/>
</dbReference>
<protein>
    <recommendedName>
        <fullName evidence="3">Deoxyribose-phosphate aldolase</fullName>
        <ecNumber evidence="3">4.1.2.4</ecNumber>
    </recommendedName>
</protein>